<dbReference type="KEGG" id="rox:BV494_00155"/>
<dbReference type="Gene3D" id="2.60.40.1090">
    <property type="entry name" value="Fimbrial-type adhesion domain"/>
    <property type="match status" value="1"/>
</dbReference>
<feature type="chain" id="PRO_5014785426" evidence="5">
    <location>
        <begin position="28"/>
        <end position="191"/>
    </location>
</feature>
<comment type="subcellular location">
    <subcellularLocation>
        <location evidence="1">Fimbrium</location>
    </subcellularLocation>
</comment>
<evidence type="ECO:0000256" key="5">
    <source>
        <dbReference type="SAM" id="SignalP"/>
    </source>
</evidence>
<dbReference type="PANTHER" id="PTHR33420">
    <property type="entry name" value="FIMBRIAL SUBUNIT ELFA-RELATED"/>
    <property type="match status" value="1"/>
</dbReference>
<evidence type="ECO:0000313" key="7">
    <source>
        <dbReference type="EMBL" id="AVF33436.1"/>
    </source>
</evidence>
<feature type="domain" description="Fimbrial-type adhesion" evidence="6">
    <location>
        <begin position="43"/>
        <end position="190"/>
    </location>
</feature>
<dbReference type="GO" id="GO:0043709">
    <property type="term" value="P:cell adhesion involved in single-species biofilm formation"/>
    <property type="evidence" value="ECO:0007669"/>
    <property type="project" value="TreeGrafter"/>
</dbReference>
<dbReference type="InterPro" id="IPR036937">
    <property type="entry name" value="Adhesion_dom_fimbrial_sf"/>
</dbReference>
<proteinExistence type="inferred from homology"/>
<keyword evidence="3 5" id="KW-0732">Signal</keyword>
<evidence type="ECO:0000256" key="4">
    <source>
        <dbReference type="ARBA" id="ARBA00023263"/>
    </source>
</evidence>
<dbReference type="PANTHER" id="PTHR33420:SF3">
    <property type="entry name" value="FIMBRIAL SUBUNIT ELFA"/>
    <property type="match status" value="1"/>
</dbReference>
<dbReference type="InterPro" id="IPR000259">
    <property type="entry name" value="Adhesion_dom_fimbrial"/>
</dbReference>
<gene>
    <name evidence="7" type="ORF">BV494_00155</name>
</gene>
<keyword evidence="8" id="KW-1185">Reference proteome</keyword>
<dbReference type="Proteomes" id="UP000239197">
    <property type="component" value="Chromosome"/>
</dbReference>
<evidence type="ECO:0000256" key="3">
    <source>
        <dbReference type="ARBA" id="ARBA00022729"/>
    </source>
</evidence>
<accession>A0A2L1UKH7</accession>
<sequence length="191" mass="19049">MKSHVTHSLIAKSLMAATLVFAGQAMAVDETPVPVVVDGGTVNFNGSVVTAACALGSNSANIDVDMGQVRTASLATAGSVASTSKSFSIVLEDCDSTVSTTAAVTFTGTADANDSSSLAAGSNGGTGTAQNVAIRLYDEKGTVVNLGEASSATALRNGENTLNFSAKYYSPKGTATAGDASAVATYTLTYL</sequence>
<dbReference type="OrthoDB" id="6614658at2"/>
<dbReference type="EMBL" id="CP019062">
    <property type="protein sequence ID" value="AVF33436.1"/>
    <property type="molecule type" value="Genomic_DNA"/>
</dbReference>
<evidence type="ECO:0000256" key="2">
    <source>
        <dbReference type="ARBA" id="ARBA00006671"/>
    </source>
</evidence>
<dbReference type="GO" id="GO:0009289">
    <property type="term" value="C:pilus"/>
    <property type="evidence" value="ECO:0007669"/>
    <property type="project" value="UniProtKB-SubCell"/>
</dbReference>
<feature type="signal peptide" evidence="5">
    <location>
        <begin position="1"/>
        <end position="27"/>
    </location>
</feature>
<dbReference type="Pfam" id="PF00419">
    <property type="entry name" value="Fimbrial"/>
    <property type="match status" value="1"/>
</dbReference>
<evidence type="ECO:0000313" key="8">
    <source>
        <dbReference type="Proteomes" id="UP000239197"/>
    </source>
</evidence>
<comment type="similarity">
    <text evidence="2">Belongs to the fimbrial protein family.</text>
</comment>
<evidence type="ECO:0000256" key="1">
    <source>
        <dbReference type="ARBA" id="ARBA00004561"/>
    </source>
</evidence>
<dbReference type="InterPro" id="IPR050263">
    <property type="entry name" value="Bact_Fimbrial_Adh_Pro"/>
</dbReference>
<dbReference type="AlphaFoldDB" id="A0A2L1UKH7"/>
<dbReference type="RefSeq" id="WP_104921016.1">
    <property type="nucleotide sequence ID" value="NZ_CP019062.1"/>
</dbReference>
<evidence type="ECO:0000259" key="6">
    <source>
        <dbReference type="Pfam" id="PF00419"/>
    </source>
</evidence>
<protein>
    <submittedName>
        <fullName evidence="7">Fimbrial protein</fullName>
    </submittedName>
</protein>
<organism evidence="7 8">
    <name type="scientific">Rahnella sikkimica</name>
    <dbReference type="NCBI Taxonomy" id="1805933"/>
    <lineage>
        <taxon>Bacteria</taxon>
        <taxon>Pseudomonadati</taxon>
        <taxon>Pseudomonadota</taxon>
        <taxon>Gammaproteobacteria</taxon>
        <taxon>Enterobacterales</taxon>
        <taxon>Yersiniaceae</taxon>
        <taxon>Rahnella</taxon>
    </lineage>
</organism>
<reference evidence="8" key="1">
    <citation type="submission" date="2017-01" db="EMBL/GenBank/DDBJ databases">
        <title>Genome sequence of Rouxiella sp. ERMR1:05.</title>
        <authorList>
            <person name="Kumar R."/>
            <person name="Singh D."/>
            <person name="Kumar S."/>
        </authorList>
    </citation>
    <scope>NUCLEOTIDE SEQUENCE [LARGE SCALE GENOMIC DNA]</scope>
    <source>
        <strain evidence="8">ERMR1:05</strain>
    </source>
</reference>
<keyword evidence="4" id="KW-0281">Fimbrium</keyword>
<name>A0A2L1UKH7_9GAMM</name>
<dbReference type="SUPFAM" id="SSF49401">
    <property type="entry name" value="Bacterial adhesins"/>
    <property type="match status" value="1"/>
</dbReference>
<dbReference type="InterPro" id="IPR008966">
    <property type="entry name" value="Adhesion_dom_sf"/>
</dbReference>